<dbReference type="PROSITE" id="PS50102">
    <property type="entry name" value="RRM"/>
    <property type="match status" value="1"/>
</dbReference>
<evidence type="ECO:0000313" key="5">
    <source>
        <dbReference type="Proteomes" id="UP000094801"/>
    </source>
</evidence>
<dbReference type="EMBL" id="KV453848">
    <property type="protein sequence ID" value="ODV87398.1"/>
    <property type="molecule type" value="Genomic_DNA"/>
</dbReference>
<dbReference type="GO" id="GO:0003723">
    <property type="term" value="F:RNA binding"/>
    <property type="evidence" value="ECO:0007669"/>
    <property type="project" value="UniProtKB-UniRule"/>
</dbReference>
<name>A0A1E4T6W0_9ASCO</name>
<evidence type="ECO:0000256" key="1">
    <source>
        <dbReference type="ARBA" id="ARBA00022884"/>
    </source>
</evidence>
<dbReference type="InterPro" id="IPR012677">
    <property type="entry name" value="Nucleotide-bd_a/b_plait_sf"/>
</dbReference>
<keyword evidence="1 2" id="KW-0694">RNA-binding</keyword>
<proteinExistence type="predicted"/>
<dbReference type="InterPro" id="IPR000504">
    <property type="entry name" value="RRM_dom"/>
</dbReference>
<dbReference type="SMART" id="SM00360">
    <property type="entry name" value="RRM"/>
    <property type="match status" value="1"/>
</dbReference>
<dbReference type="STRING" id="983967.A0A1E4T6W0"/>
<dbReference type="InterPro" id="IPR035979">
    <property type="entry name" value="RBD_domain_sf"/>
</dbReference>
<dbReference type="OrthoDB" id="275748at2759"/>
<dbReference type="Pfam" id="PF00076">
    <property type="entry name" value="RRM_1"/>
    <property type="match status" value="1"/>
</dbReference>
<dbReference type="AlphaFoldDB" id="A0A1E4T6W0"/>
<dbReference type="InterPro" id="IPR051847">
    <property type="entry name" value="RNA_proc/Spliceosome_comp"/>
</dbReference>
<evidence type="ECO:0000259" key="3">
    <source>
        <dbReference type="PROSITE" id="PS50102"/>
    </source>
</evidence>
<organism evidence="4 5">
    <name type="scientific">[Candida] arabinofermentans NRRL YB-2248</name>
    <dbReference type="NCBI Taxonomy" id="983967"/>
    <lineage>
        <taxon>Eukaryota</taxon>
        <taxon>Fungi</taxon>
        <taxon>Dikarya</taxon>
        <taxon>Ascomycota</taxon>
        <taxon>Saccharomycotina</taxon>
        <taxon>Pichiomycetes</taxon>
        <taxon>Pichiales</taxon>
        <taxon>Pichiaceae</taxon>
        <taxon>Ogataea</taxon>
        <taxon>Ogataea/Candida clade</taxon>
    </lineage>
</organism>
<feature type="domain" description="RRM" evidence="3">
    <location>
        <begin position="11"/>
        <end position="97"/>
    </location>
</feature>
<dbReference type="Gene3D" id="3.30.70.330">
    <property type="match status" value="1"/>
</dbReference>
<evidence type="ECO:0000256" key="2">
    <source>
        <dbReference type="PROSITE-ProRule" id="PRU00176"/>
    </source>
</evidence>
<keyword evidence="5" id="KW-1185">Reference proteome</keyword>
<reference evidence="5" key="1">
    <citation type="submission" date="2016-04" db="EMBL/GenBank/DDBJ databases">
        <title>Comparative genomics of biotechnologically important yeasts.</title>
        <authorList>
            <consortium name="DOE Joint Genome Institute"/>
            <person name="Riley R."/>
            <person name="Haridas S."/>
            <person name="Wolfe K.H."/>
            <person name="Lopes M.R."/>
            <person name="Hittinger C.T."/>
            <person name="Goker M."/>
            <person name="Salamov A."/>
            <person name="Wisecaver J."/>
            <person name="Long T.M."/>
            <person name="Aerts A.L."/>
            <person name="Barry K."/>
            <person name="Choi C."/>
            <person name="Clum A."/>
            <person name="Coughlan A.Y."/>
            <person name="Deshpande S."/>
            <person name="Douglass A.P."/>
            <person name="Hanson S.J."/>
            <person name="Klenk H.-P."/>
            <person name="Labutti K."/>
            <person name="Lapidus A."/>
            <person name="Lindquist E."/>
            <person name="Lipzen A."/>
            <person name="Meier-Kolthoff J.P."/>
            <person name="Ohm R.A."/>
            <person name="Otillar R.P."/>
            <person name="Pangilinan J."/>
            <person name="Peng Y."/>
            <person name="Rokas A."/>
            <person name="Rosa C.A."/>
            <person name="Scheuner C."/>
            <person name="Sibirny A.A."/>
            <person name="Slot J.C."/>
            <person name="Stielow J.B."/>
            <person name="Sun H."/>
            <person name="Kurtzman C.P."/>
            <person name="Blackwell M."/>
            <person name="Grigoriev I.V."/>
            <person name="Jeffries T.W."/>
        </authorList>
    </citation>
    <scope>NUCLEOTIDE SEQUENCE [LARGE SCALE GENOMIC DNA]</scope>
    <source>
        <strain evidence="5">NRRL YB-2248</strain>
    </source>
</reference>
<dbReference type="PANTHER" id="PTHR45880:SF1">
    <property type="entry name" value="RNA-BINDING MOTIF PROTEIN, X-LINKED 2"/>
    <property type="match status" value="1"/>
</dbReference>
<dbReference type="GO" id="GO:0000398">
    <property type="term" value="P:mRNA splicing, via spliceosome"/>
    <property type="evidence" value="ECO:0007669"/>
    <property type="project" value="TreeGrafter"/>
</dbReference>
<dbReference type="GO" id="GO:0071013">
    <property type="term" value="C:catalytic step 2 spliceosome"/>
    <property type="evidence" value="ECO:0007669"/>
    <property type="project" value="TreeGrafter"/>
</dbReference>
<dbReference type="PANTHER" id="PTHR45880">
    <property type="entry name" value="RNA-BINDING MOTIF PROTEIN, X-LINKED 2"/>
    <property type="match status" value="1"/>
</dbReference>
<dbReference type="GO" id="GO:0005686">
    <property type="term" value="C:U2 snRNP"/>
    <property type="evidence" value="ECO:0007669"/>
    <property type="project" value="TreeGrafter"/>
</dbReference>
<dbReference type="Proteomes" id="UP000094801">
    <property type="component" value="Unassembled WGS sequence"/>
</dbReference>
<protein>
    <recommendedName>
        <fullName evidence="3">RRM domain-containing protein</fullName>
    </recommendedName>
</protein>
<dbReference type="SUPFAM" id="SSF54928">
    <property type="entry name" value="RNA-binding domain, RBD"/>
    <property type="match status" value="1"/>
</dbReference>
<gene>
    <name evidence="4" type="ORF">CANARDRAFT_26798</name>
</gene>
<sequence>MNQLTPQNQFPILTVRNLPYDTNAEQLYTIFKQFGNINQIRLGTVNPNSSSTGTEVPATKGQAIVVYNNYSSCLKAVEKLRGFNLGGRYIVCSLFQVNKEDADLIRSKISIKNAEEVVNL</sequence>
<dbReference type="GO" id="GO:0071011">
    <property type="term" value="C:precatalytic spliceosome"/>
    <property type="evidence" value="ECO:0007669"/>
    <property type="project" value="TreeGrafter"/>
</dbReference>
<accession>A0A1E4T6W0</accession>
<evidence type="ECO:0000313" key="4">
    <source>
        <dbReference type="EMBL" id="ODV87398.1"/>
    </source>
</evidence>